<protein>
    <submittedName>
        <fullName evidence="1">TRAP transporter TAXI family solute receptor</fullName>
    </submittedName>
</protein>
<name>A0A562NH68_9RHOB</name>
<dbReference type="PANTHER" id="PTHR42941">
    <property type="entry name" value="SLL1037 PROTEIN"/>
    <property type="match status" value="1"/>
</dbReference>
<dbReference type="InterPro" id="IPR011852">
    <property type="entry name" value="TRAP_TAXI"/>
</dbReference>
<dbReference type="EMBL" id="VLKU01000009">
    <property type="protein sequence ID" value="TWI31476.1"/>
    <property type="molecule type" value="Genomic_DNA"/>
</dbReference>
<dbReference type="Pfam" id="PF16868">
    <property type="entry name" value="NMT1_3"/>
    <property type="match status" value="1"/>
</dbReference>
<evidence type="ECO:0000313" key="1">
    <source>
        <dbReference type="EMBL" id="TWI31476.1"/>
    </source>
</evidence>
<accession>A0A562NH68</accession>
<dbReference type="Gene3D" id="3.40.190.10">
    <property type="entry name" value="Periplasmic binding protein-like II"/>
    <property type="match status" value="2"/>
</dbReference>
<sequence length="343" mass="36427">MMALLKDSQTGKVTLMTTLSRTLRAAALGLGILTGAGVSAQAQTNLEWASGSAGGSWFTIVTGLANIVMEKNPDISIRVVPGGGRDNPTMIDGGISQMGMGIDFLAAAADKGTEPYSKVHEGLTSMGGTWAPAEFHVIVDGSETRSLGEILADPSIRIGTSPKATSEELTLQRTLAFYQNDAAKVSAGGGKVINGSYSQLISAFDDNQINVIFGAGSVPTGIALEIENGRRPAKLIAMDAPLMEYLTQTYGYGQGVIPAGSYERLGNEADIPVTTMEALILVSSKVDEDVVYRMTKTLIENRSRFTNIYKVLGKYDPAIAWQNQPVPLHPGAEKAYKELGFMK</sequence>
<evidence type="ECO:0000313" key="2">
    <source>
        <dbReference type="Proteomes" id="UP000316225"/>
    </source>
</evidence>
<comment type="caution">
    <text evidence="1">The sequence shown here is derived from an EMBL/GenBank/DDBJ whole genome shotgun (WGS) entry which is preliminary data.</text>
</comment>
<keyword evidence="2" id="KW-1185">Reference proteome</keyword>
<keyword evidence="1" id="KW-0675">Receptor</keyword>
<reference evidence="1 2" key="1">
    <citation type="journal article" date="2015" name="Stand. Genomic Sci.">
        <title>Genomic Encyclopedia of Bacterial and Archaeal Type Strains, Phase III: the genomes of soil and plant-associated and newly described type strains.</title>
        <authorList>
            <person name="Whitman W.B."/>
            <person name="Woyke T."/>
            <person name="Klenk H.P."/>
            <person name="Zhou Y."/>
            <person name="Lilburn T.G."/>
            <person name="Beck B.J."/>
            <person name="De Vos P."/>
            <person name="Vandamme P."/>
            <person name="Eisen J.A."/>
            <person name="Garrity G."/>
            <person name="Hugenholtz P."/>
            <person name="Kyrpides N.C."/>
        </authorList>
    </citation>
    <scope>NUCLEOTIDE SEQUENCE [LARGE SCALE GENOMIC DNA]</scope>
    <source>
        <strain evidence="1 2">CGMCC 1.5364</strain>
    </source>
</reference>
<dbReference type="SUPFAM" id="SSF53850">
    <property type="entry name" value="Periplasmic binding protein-like II"/>
    <property type="match status" value="1"/>
</dbReference>
<gene>
    <name evidence="1" type="ORF">IQ24_02927</name>
</gene>
<dbReference type="AlphaFoldDB" id="A0A562NH68"/>
<organism evidence="1 2">
    <name type="scientific">Paracoccus sulfuroxidans</name>
    <dbReference type="NCBI Taxonomy" id="384678"/>
    <lineage>
        <taxon>Bacteria</taxon>
        <taxon>Pseudomonadati</taxon>
        <taxon>Pseudomonadota</taxon>
        <taxon>Alphaproteobacteria</taxon>
        <taxon>Rhodobacterales</taxon>
        <taxon>Paracoccaceae</taxon>
        <taxon>Paracoccus</taxon>
    </lineage>
</organism>
<dbReference type="NCBIfam" id="TIGR02122">
    <property type="entry name" value="TRAP_TAXI"/>
    <property type="match status" value="1"/>
</dbReference>
<dbReference type="PANTHER" id="PTHR42941:SF1">
    <property type="entry name" value="SLL1037 PROTEIN"/>
    <property type="match status" value="1"/>
</dbReference>
<dbReference type="Proteomes" id="UP000316225">
    <property type="component" value="Unassembled WGS sequence"/>
</dbReference>
<proteinExistence type="predicted"/>